<dbReference type="PANTHER" id="PTHR46790">
    <property type="entry name" value="CENTROMERE PROTEIN N"/>
    <property type="match status" value="1"/>
</dbReference>
<dbReference type="GO" id="GO:0005654">
    <property type="term" value="C:nucleoplasm"/>
    <property type="evidence" value="ECO:0007669"/>
    <property type="project" value="TreeGrafter"/>
</dbReference>
<dbReference type="PANTHER" id="PTHR46790:SF1">
    <property type="entry name" value="CENTROMERE PROTEIN N"/>
    <property type="match status" value="1"/>
</dbReference>
<dbReference type="Proteomes" id="UP000694388">
    <property type="component" value="Unplaced"/>
</dbReference>
<evidence type="ECO:0000313" key="8">
    <source>
        <dbReference type="Proteomes" id="UP000694388"/>
    </source>
</evidence>
<reference evidence="7" key="2">
    <citation type="submission" date="2025-09" db="UniProtKB">
        <authorList>
            <consortium name="Ensembl"/>
        </authorList>
    </citation>
    <scope>IDENTIFICATION</scope>
</reference>
<dbReference type="AlphaFoldDB" id="A0A8C4PWG1"/>
<keyword evidence="6" id="KW-0137">Centromere</keyword>
<dbReference type="Pfam" id="PF05238">
    <property type="entry name" value="CENP-N"/>
    <property type="match status" value="1"/>
</dbReference>
<keyword evidence="8" id="KW-1185">Reference proteome</keyword>
<dbReference type="GO" id="GO:0007059">
    <property type="term" value="P:chromosome segregation"/>
    <property type="evidence" value="ECO:0007669"/>
    <property type="project" value="InterPro"/>
</dbReference>
<comment type="subcellular location">
    <subcellularLocation>
        <location evidence="2">Chromosome</location>
        <location evidence="2">Centromere</location>
    </subcellularLocation>
    <subcellularLocation>
        <location evidence="1">Nucleus</location>
    </subcellularLocation>
</comment>
<evidence type="ECO:0000256" key="5">
    <source>
        <dbReference type="ARBA" id="ARBA00023242"/>
    </source>
</evidence>
<proteinExistence type="inferred from homology"/>
<evidence type="ECO:0000256" key="3">
    <source>
        <dbReference type="ARBA" id="ARBA00005566"/>
    </source>
</evidence>
<dbReference type="InterPro" id="IPR007902">
    <property type="entry name" value="Chl4/mis15/CENP-N"/>
</dbReference>
<dbReference type="Ensembl" id="ENSEBUT00000000992.1">
    <property type="protein sequence ID" value="ENSEBUP00000000686.1"/>
    <property type="gene ID" value="ENSEBUG00000000749.1"/>
</dbReference>
<sequence>MCFVSGKTCKIGSVSNTCSPHCGSLCNIISVIFARDSTVHVHVISKHFHRRFDCTRSVVDVYRRNRMGPAIEPCGTPLATFVQVMELDAWIILRQLIVRCRLGQSMKLLDSWGYMSRKQLQNLKRCRSKLALVSAVGQIAEENDIGLQQVMELELLYVQLFSKQKTWRAFKLTGPQNLMAEPINQERLRADLQNKLSLFFKSMVVVREIQRAFWIQISIQEKSSKAKLRRYTVHAVFYPLSAHIFLTFAKSSAQDHLLQVLHLALNYRNIEMVVLGGHCLESLSRIVSNEANMCGLQNPSLAMMSKHNIEAETDPRITDENKKDKERTMALTHQSFGNQPQPVLEELVFTLDTRFHGLITIPAMKESTDVFSTKVRFQSKNVLEAVKSLGIHGLAKTPLPYTLRMVPQLGRNSFRISERKKKLQE</sequence>
<keyword evidence="4" id="KW-0158">Chromosome</keyword>
<keyword evidence="5" id="KW-0539">Nucleus</keyword>
<evidence type="ECO:0000256" key="4">
    <source>
        <dbReference type="ARBA" id="ARBA00022454"/>
    </source>
</evidence>
<protein>
    <submittedName>
        <fullName evidence="7">Uncharacterized protein</fullName>
    </submittedName>
</protein>
<evidence type="ECO:0000313" key="7">
    <source>
        <dbReference type="Ensembl" id="ENSEBUP00000000686.1"/>
    </source>
</evidence>
<dbReference type="InterPro" id="IPR052011">
    <property type="entry name" value="CENP-NAC/CAD_complex"/>
</dbReference>
<accession>A0A8C4PWG1</accession>
<name>A0A8C4PWG1_EPTBU</name>
<dbReference type="GO" id="GO:0000775">
    <property type="term" value="C:chromosome, centromeric region"/>
    <property type="evidence" value="ECO:0007669"/>
    <property type="project" value="UniProtKB-SubCell"/>
</dbReference>
<comment type="similarity">
    <text evidence="3">Belongs to the CENP-N/CHL4 family.</text>
</comment>
<evidence type="ECO:0000256" key="2">
    <source>
        <dbReference type="ARBA" id="ARBA00004584"/>
    </source>
</evidence>
<organism evidence="7 8">
    <name type="scientific">Eptatretus burgeri</name>
    <name type="common">Inshore hagfish</name>
    <dbReference type="NCBI Taxonomy" id="7764"/>
    <lineage>
        <taxon>Eukaryota</taxon>
        <taxon>Metazoa</taxon>
        <taxon>Chordata</taxon>
        <taxon>Craniata</taxon>
        <taxon>Vertebrata</taxon>
        <taxon>Cyclostomata</taxon>
        <taxon>Myxini</taxon>
        <taxon>Myxiniformes</taxon>
        <taxon>Myxinidae</taxon>
        <taxon>Eptatretinae</taxon>
        <taxon>Eptatretus</taxon>
    </lineage>
</organism>
<evidence type="ECO:0000256" key="1">
    <source>
        <dbReference type="ARBA" id="ARBA00004123"/>
    </source>
</evidence>
<evidence type="ECO:0000256" key="6">
    <source>
        <dbReference type="ARBA" id="ARBA00023328"/>
    </source>
</evidence>
<dbReference type="GO" id="GO:0034080">
    <property type="term" value="P:CENP-A containing chromatin assembly"/>
    <property type="evidence" value="ECO:0007669"/>
    <property type="project" value="InterPro"/>
</dbReference>
<dbReference type="GeneTree" id="ENSGT00390000004738"/>
<reference evidence="7" key="1">
    <citation type="submission" date="2025-08" db="UniProtKB">
        <authorList>
            <consortium name="Ensembl"/>
        </authorList>
    </citation>
    <scope>IDENTIFICATION</scope>
</reference>